<evidence type="ECO:0000256" key="3">
    <source>
        <dbReference type="ARBA" id="ARBA00022576"/>
    </source>
</evidence>
<dbReference type="PANTHER" id="PTHR43488">
    <property type="entry name" value="GLUTAMATE-PYRUVATE AMINOTRANSFERASE ALAA"/>
    <property type="match status" value="1"/>
</dbReference>
<evidence type="ECO:0000256" key="1">
    <source>
        <dbReference type="ARBA" id="ARBA00001933"/>
    </source>
</evidence>
<keyword evidence="3 8" id="KW-0032">Aminotransferase</keyword>
<keyword evidence="9" id="KW-1185">Reference proteome</keyword>
<comment type="cofactor">
    <cofactor evidence="1">
        <name>pyridoxal 5'-phosphate</name>
        <dbReference type="ChEBI" id="CHEBI:597326"/>
    </cofactor>
</comment>
<dbReference type="InterPro" id="IPR051926">
    <property type="entry name" value="Ala_Aminotransferase"/>
</dbReference>
<evidence type="ECO:0000256" key="5">
    <source>
        <dbReference type="ARBA" id="ARBA00022898"/>
    </source>
</evidence>
<protein>
    <recommendedName>
        <fullName evidence="6">alanine transaminase</fullName>
        <ecNumber evidence="6">2.6.1.2</ecNumber>
    </recommendedName>
</protein>
<gene>
    <name evidence="8" type="ORF">LZC95_32335</name>
</gene>
<evidence type="ECO:0000256" key="6">
    <source>
        <dbReference type="ARBA" id="ARBA00026106"/>
    </source>
</evidence>
<evidence type="ECO:0000256" key="2">
    <source>
        <dbReference type="ARBA" id="ARBA00007441"/>
    </source>
</evidence>
<dbReference type="EMBL" id="CP089982">
    <property type="protein sequence ID" value="WXA91131.1"/>
    <property type="molecule type" value="Genomic_DNA"/>
</dbReference>
<dbReference type="PANTHER" id="PTHR43488:SF2">
    <property type="entry name" value="GLUTAMATE-PYRUVATE AMINOTRANSFERASE ALAA"/>
    <property type="match status" value="1"/>
</dbReference>
<reference evidence="8 9" key="1">
    <citation type="submission" date="2021-12" db="EMBL/GenBank/DDBJ databases">
        <title>Discovery of the Pendulisporaceae a myxobacterial family with distinct sporulation behavior and unique specialized metabolism.</title>
        <authorList>
            <person name="Garcia R."/>
            <person name="Popoff A."/>
            <person name="Bader C.D."/>
            <person name="Loehr J."/>
            <person name="Walesch S."/>
            <person name="Walt C."/>
            <person name="Boldt J."/>
            <person name="Bunk B."/>
            <person name="Haeckl F.J.F.P.J."/>
            <person name="Gunesch A.P."/>
            <person name="Birkelbach J."/>
            <person name="Nuebel U."/>
            <person name="Pietschmann T."/>
            <person name="Bach T."/>
            <person name="Mueller R."/>
        </authorList>
    </citation>
    <scope>NUCLEOTIDE SEQUENCE [LARGE SCALE GENOMIC DNA]</scope>
    <source>
        <strain evidence="8 9">MSr12523</strain>
    </source>
</reference>
<dbReference type="InterPro" id="IPR015422">
    <property type="entry name" value="PyrdxlP-dep_Trfase_small"/>
</dbReference>
<sequence length="413" mass="45591">MPDGNALPSIPVPRHLHSIRYEIRGPLARRAWEMERQGLEIIKLNIGNPASFGFRTPEAMRRAIVDNLGDAEQYVHQKGIFSAREAVVAESQSKGVHGVTVDDVFLGNGVSELILMCLEALLEPGDEVLVPSPDYPLWTAAVSLTGARAVHYPCRSEHEFCPDPEEVARLITPRTKALVLINPNNPTGAVYPARVVEALVRLAERHGIVLFSDEIYDRILYDGAKHVPVATLCRDTLCATFGGLSKVYRACGYRVGWATFSGRKSHASSYLQTVELLASLRLCSNVPGQWAVQTALGGHQSIYDLTAPEGRLGRQRTAVLEGVKRSKYLQLVPPAGSLYGFIRVNRERLPKFDDNAFAMALLEEKKVLVVPGSSFNVDYTDHFRTTILPHEDTLKDVFARIEDLLDGWAATAP</sequence>
<dbReference type="GO" id="GO:0008483">
    <property type="term" value="F:transaminase activity"/>
    <property type="evidence" value="ECO:0007669"/>
    <property type="project" value="UniProtKB-KW"/>
</dbReference>
<dbReference type="Gene3D" id="3.90.1150.10">
    <property type="entry name" value="Aspartate Aminotransferase, domain 1"/>
    <property type="match status" value="1"/>
</dbReference>
<evidence type="ECO:0000313" key="8">
    <source>
        <dbReference type="EMBL" id="WXA91131.1"/>
    </source>
</evidence>
<accession>A0ABZ2K447</accession>
<dbReference type="Pfam" id="PF00155">
    <property type="entry name" value="Aminotran_1_2"/>
    <property type="match status" value="1"/>
</dbReference>
<dbReference type="Proteomes" id="UP001379533">
    <property type="component" value="Chromosome"/>
</dbReference>
<feature type="domain" description="Aminotransferase class I/classII large" evidence="7">
    <location>
        <begin position="41"/>
        <end position="396"/>
    </location>
</feature>
<dbReference type="InterPro" id="IPR004839">
    <property type="entry name" value="Aminotransferase_I/II_large"/>
</dbReference>
<dbReference type="CDD" id="cd00609">
    <property type="entry name" value="AAT_like"/>
    <property type="match status" value="1"/>
</dbReference>
<dbReference type="InterPro" id="IPR015421">
    <property type="entry name" value="PyrdxlP-dep_Trfase_major"/>
</dbReference>
<dbReference type="RefSeq" id="WP_394841752.1">
    <property type="nucleotide sequence ID" value="NZ_CP089982.1"/>
</dbReference>
<proteinExistence type="inferred from homology"/>
<dbReference type="EC" id="2.6.1.2" evidence="6"/>
<dbReference type="InterPro" id="IPR015424">
    <property type="entry name" value="PyrdxlP-dep_Trfase"/>
</dbReference>
<evidence type="ECO:0000313" key="9">
    <source>
        <dbReference type="Proteomes" id="UP001379533"/>
    </source>
</evidence>
<dbReference type="Gene3D" id="3.40.640.10">
    <property type="entry name" value="Type I PLP-dependent aspartate aminotransferase-like (Major domain)"/>
    <property type="match status" value="1"/>
</dbReference>
<dbReference type="SUPFAM" id="SSF53383">
    <property type="entry name" value="PLP-dependent transferases"/>
    <property type="match status" value="1"/>
</dbReference>
<comment type="similarity">
    <text evidence="2">Belongs to the class-I pyridoxal-phosphate-dependent aminotransferase family.</text>
</comment>
<keyword evidence="5" id="KW-0663">Pyridoxal phosphate</keyword>
<keyword evidence="4" id="KW-0808">Transferase</keyword>
<name>A0ABZ2K447_9BACT</name>
<evidence type="ECO:0000256" key="4">
    <source>
        <dbReference type="ARBA" id="ARBA00022679"/>
    </source>
</evidence>
<organism evidence="8 9">
    <name type="scientific">Pendulispora brunnea</name>
    <dbReference type="NCBI Taxonomy" id="2905690"/>
    <lineage>
        <taxon>Bacteria</taxon>
        <taxon>Pseudomonadati</taxon>
        <taxon>Myxococcota</taxon>
        <taxon>Myxococcia</taxon>
        <taxon>Myxococcales</taxon>
        <taxon>Sorangiineae</taxon>
        <taxon>Pendulisporaceae</taxon>
        <taxon>Pendulispora</taxon>
    </lineage>
</organism>
<evidence type="ECO:0000259" key="7">
    <source>
        <dbReference type="Pfam" id="PF00155"/>
    </source>
</evidence>